<dbReference type="Proteomes" id="UP001231189">
    <property type="component" value="Unassembled WGS sequence"/>
</dbReference>
<evidence type="ECO:0000313" key="3">
    <source>
        <dbReference type="Proteomes" id="UP001231189"/>
    </source>
</evidence>
<proteinExistence type="predicted"/>
<gene>
    <name evidence="2" type="ORF">QYE76_020837</name>
</gene>
<evidence type="ECO:0000256" key="1">
    <source>
        <dbReference type="SAM" id="MobiDB-lite"/>
    </source>
</evidence>
<feature type="compositionally biased region" description="Basic and acidic residues" evidence="1">
    <location>
        <begin position="1"/>
        <end position="16"/>
    </location>
</feature>
<evidence type="ECO:0000313" key="2">
    <source>
        <dbReference type="EMBL" id="KAK1615320.1"/>
    </source>
</evidence>
<feature type="region of interest" description="Disordered" evidence="1">
    <location>
        <begin position="128"/>
        <end position="175"/>
    </location>
</feature>
<dbReference type="Gene3D" id="3.80.10.10">
    <property type="entry name" value="Ribonuclease Inhibitor"/>
    <property type="match status" value="1"/>
</dbReference>
<feature type="region of interest" description="Disordered" evidence="1">
    <location>
        <begin position="235"/>
        <end position="263"/>
    </location>
</feature>
<protein>
    <submittedName>
        <fullName evidence="2">Uncharacterized protein</fullName>
    </submittedName>
</protein>
<dbReference type="EMBL" id="JAUUTY010000006">
    <property type="protein sequence ID" value="KAK1615320.1"/>
    <property type="molecule type" value="Genomic_DNA"/>
</dbReference>
<dbReference type="InterPro" id="IPR032675">
    <property type="entry name" value="LRR_dom_sf"/>
</dbReference>
<sequence length="263" mass="27453">MKLESSAHPPHVDSRVLHRRRPSTDAPARLNRRGAGGCPHRLSPTALAAPWGLLRSWNGTGLDGSGAWAGVKCLAGTLSDRVGQLAALRKLSLFNALGGRVPAAVGLLRDLRGLYLFNNRFADAGARRLRAPADARPQQQRARRPARSSATPAPETPDQARGAAPARLRPARRARAVATDALRELDRGDPLCASRTPAHHGAGASWAGHGAGGVHGAVVIVLLIGVEAGSAELISAPATSSWDEKKRGGGAGSLQRRSTAKLS</sequence>
<name>A0AAD8VSA3_LOLMU</name>
<reference evidence="2" key="1">
    <citation type="submission" date="2023-07" db="EMBL/GenBank/DDBJ databases">
        <title>A chromosome-level genome assembly of Lolium multiflorum.</title>
        <authorList>
            <person name="Chen Y."/>
            <person name="Copetti D."/>
            <person name="Kolliker R."/>
            <person name="Studer B."/>
        </authorList>
    </citation>
    <scope>NUCLEOTIDE SEQUENCE</scope>
    <source>
        <strain evidence="2">02402/16</strain>
        <tissue evidence="2">Leaf</tissue>
    </source>
</reference>
<feature type="region of interest" description="Disordered" evidence="1">
    <location>
        <begin position="1"/>
        <end position="41"/>
    </location>
</feature>
<organism evidence="2 3">
    <name type="scientific">Lolium multiflorum</name>
    <name type="common">Italian ryegrass</name>
    <name type="synonym">Lolium perenne subsp. multiflorum</name>
    <dbReference type="NCBI Taxonomy" id="4521"/>
    <lineage>
        <taxon>Eukaryota</taxon>
        <taxon>Viridiplantae</taxon>
        <taxon>Streptophyta</taxon>
        <taxon>Embryophyta</taxon>
        <taxon>Tracheophyta</taxon>
        <taxon>Spermatophyta</taxon>
        <taxon>Magnoliopsida</taxon>
        <taxon>Liliopsida</taxon>
        <taxon>Poales</taxon>
        <taxon>Poaceae</taxon>
        <taxon>BOP clade</taxon>
        <taxon>Pooideae</taxon>
        <taxon>Poodae</taxon>
        <taxon>Poeae</taxon>
        <taxon>Poeae Chloroplast Group 2 (Poeae type)</taxon>
        <taxon>Loliodinae</taxon>
        <taxon>Loliinae</taxon>
        <taxon>Lolium</taxon>
    </lineage>
</organism>
<keyword evidence="3" id="KW-1185">Reference proteome</keyword>
<comment type="caution">
    <text evidence="2">The sequence shown here is derived from an EMBL/GenBank/DDBJ whole genome shotgun (WGS) entry which is preliminary data.</text>
</comment>
<accession>A0AAD8VSA3</accession>
<dbReference type="AlphaFoldDB" id="A0AAD8VSA3"/>